<dbReference type="GeneTree" id="ENSGT00940000180255"/>
<dbReference type="PROSITE" id="PS50804">
    <property type="entry name" value="SCAN_BOX"/>
    <property type="match status" value="1"/>
</dbReference>
<evidence type="ECO:0000313" key="3">
    <source>
        <dbReference type="Proteomes" id="UP001108240"/>
    </source>
</evidence>
<protein>
    <recommendedName>
        <fullName evidence="1">SCAN box domain-containing protein</fullName>
    </recommendedName>
</protein>
<dbReference type="InterPro" id="IPR038269">
    <property type="entry name" value="SCAN_sf"/>
</dbReference>
<dbReference type="Gene3D" id="1.10.4020.10">
    <property type="entry name" value="DNA breaking-rejoining enzymes"/>
    <property type="match status" value="1"/>
</dbReference>
<accession>A0A9J7XPL3</accession>
<dbReference type="SUPFAM" id="SSF47353">
    <property type="entry name" value="Retrovirus capsid dimerization domain-like"/>
    <property type="match status" value="1"/>
</dbReference>
<reference evidence="2" key="1">
    <citation type="submission" date="2025-08" db="UniProtKB">
        <authorList>
            <consortium name="Ensembl"/>
        </authorList>
    </citation>
    <scope>IDENTIFICATION</scope>
</reference>
<organism evidence="2 3">
    <name type="scientific">Cyprinus carpio carpio</name>
    <dbReference type="NCBI Taxonomy" id="630221"/>
    <lineage>
        <taxon>Eukaryota</taxon>
        <taxon>Metazoa</taxon>
        <taxon>Chordata</taxon>
        <taxon>Craniata</taxon>
        <taxon>Vertebrata</taxon>
        <taxon>Euteleostomi</taxon>
        <taxon>Actinopterygii</taxon>
        <taxon>Neopterygii</taxon>
        <taxon>Teleostei</taxon>
        <taxon>Ostariophysi</taxon>
        <taxon>Cypriniformes</taxon>
        <taxon>Cyprinidae</taxon>
        <taxon>Cyprininae</taxon>
        <taxon>Cyprinus</taxon>
    </lineage>
</organism>
<keyword evidence="3" id="KW-1185">Reference proteome</keyword>
<dbReference type="AlphaFoldDB" id="A0A9J7XPL3"/>
<dbReference type="Ensembl" id="ENSCCRT00000131115.1">
    <property type="protein sequence ID" value="ENSCCRP00000109454.1"/>
    <property type="gene ID" value="ENSCCRG00000054980.1"/>
</dbReference>
<dbReference type="Pfam" id="PF02023">
    <property type="entry name" value="SCAN"/>
    <property type="match status" value="1"/>
</dbReference>
<evidence type="ECO:0000313" key="2">
    <source>
        <dbReference type="Ensembl" id="ENSCCRP00000109454.1"/>
    </source>
</evidence>
<sequence>MASTHLKKVGTRPCLPLCGIPSSFYNSLQKFGLSPEQHRQWFRSLELAEAGRPFVLAQQLRDSCRKWLLAGGSDAETIIDKVVLEQFIS</sequence>
<evidence type="ECO:0000259" key="1">
    <source>
        <dbReference type="PROSITE" id="PS50804"/>
    </source>
</evidence>
<name>A0A9J7XPL3_CYPCA</name>
<proteinExistence type="predicted"/>
<dbReference type="Proteomes" id="UP001108240">
    <property type="component" value="Unplaced"/>
</dbReference>
<feature type="domain" description="SCAN box" evidence="1">
    <location>
        <begin position="39"/>
        <end position="89"/>
    </location>
</feature>
<reference evidence="2" key="2">
    <citation type="submission" date="2025-09" db="UniProtKB">
        <authorList>
            <consortium name="Ensembl"/>
        </authorList>
    </citation>
    <scope>IDENTIFICATION</scope>
</reference>
<dbReference type="InterPro" id="IPR003309">
    <property type="entry name" value="SCAN_dom"/>
</dbReference>